<reference evidence="1 2" key="1">
    <citation type="submission" date="2019-03" db="EMBL/GenBank/DDBJ databases">
        <title>First draft genome of Liparis tanakae, snailfish: a comprehensive survey of snailfish specific genes.</title>
        <authorList>
            <person name="Kim W."/>
            <person name="Song I."/>
            <person name="Jeong J.-H."/>
            <person name="Kim D."/>
            <person name="Kim S."/>
            <person name="Ryu S."/>
            <person name="Song J.Y."/>
            <person name="Lee S.K."/>
        </authorList>
    </citation>
    <scope>NUCLEOTIDE SEQUENCE [LARGE SCALE GENOMIC DNA]</scope>
    <source>
        <tissue evidence="1">Muscle</tissue>
    </source>
</reference>
<accession>A0A4Z2GI44</accession>
<name>A0A4Z2GI44_9TELE</name>
<protein>
    <submittedName>
        <fullName evidence="1">Uncharacterized protein</fullName>
    </submittedName>
</protein>
<dbReference type="Proteomes" id="UP000314294">
    <property type="component" value="Unassembled WGS sequence"/>
</dbReference>
<proteinExistence type="predicted"/>
<gene>
    <name evidence="1" type="ORF">EYF80_036579</name>
</gene>
<organism evidence="1 2">
    <name type="scientific">Liparis tanakae</name>
    <name type="common">Tanaka's snailfish</name>
    <dbReference type="NCBI Taxonomy" id="230148"/>
    <lineage>
        <taxon>Eukaryota</taxon>
        <taxon>Metazoa</taxon>
        <taxon>Chordata</taxon>
        <taxon>Craniata</taxon>
        <taxon>Vertebrata</taxon>
        <taxon>Euteleostomi</taxon>
        <taxon>Actinopterygii</taxon>
        <taxon>Neopterygii</taxon>
        <taxon>Teleostei</taxon>
        <taxon>Neoteleostei</taxon>
        <taxon>Acanthomorphata</taxon>
        <taxon>Eupercaria</taxon>
        <taxon>Perciformes</taxon>
        <taxon>Cottioidei</taxon>
        <taxon>Cottales</taxon>
        <taxon>Liparidae</taxon>
        <taxon>Liparis</taxon>
    </lineage>
</organism>
<sequence>MKADYSDAADDDYLSRYPAASLSGRLWSRSTFLSGSKDISRVCVPLLSPNGLYCSPLLDAEARAAWSAHSLHSCSPPLGGPWALGPADGQSPHCVRGRVDKHAPLRVKRTLKSIKGKWAQCNSLCV</sequence>
<evidence type="ECO:0000313" key="2">
    <source>
        <dbReference type="Proteomes" id="UP000314294"/>
    </source>
</evidence>
<evidence type="ECO:0000313" key="1">
    <source>
        <dbReference type="EMBL" id="TNN53218.1"/>
    </source>
</evidence>
<dbReference type="AlphaFoldDB" id="A0A4Z2GI44"/>
<dbReference type="EMBL" id="SRLO01000522">
    <property type="protein sequence ID" value="TNN53218.1"/>
    <property type="molecule type" value="Genomic_DNA"/>
</dbReference>
<keyword evidence="2" id="KW-1185">Reference proteome</keyword>
<comment type="caution">
    <text evidence="1">The sequence shown here is derived from an EMBL/GenBank/DDBJ whole genome shotgun (WGS) entry which is preliminary data.</text>
</comment>